<dbReference type="PANTHER" id="PTHR43611:SF3">
    <property type="entry name" value="FLAVIN MONONUCLEOTIDE HYDROLASE 1, CHLOROPLATIC"/>
    <property type="match status" value="1"/>
</dbReference>
<proteinExistence type="predicted"/>
<dbReference type="PANTHER" id="PTHR43611">
    <property type="entry name" value="ALPHA-D-GLUCOSE 1-PHOSPHATE PHOSPHATASE"/>
    <property type="match status" value="1"/>
</dbReference>
<sequence>MPGGWEAAAEPYLGERTMEFLYRLYKEELPSLAGQGDFLPLVAAALTDFGVTAPLDEVYSAIWLRIKPVEQSFAIVRDLRRNGYGVHLGTNQERNRAAHMRAKLGYDALFDVSCYSWEFGARKPDLAFFAEAARRIGVGPAAILFIDDSASNVAGARDAGFAAEQWALADGHDALHALLAKYGVAAT</sequence>
<dbReference type="NCBIfam" id="TIGR01509">
    <property type="entry name" value="HAD-SF-IA-v3"/>
    <property type="match status" value="1"/>
</dbReference>
<evidence type="ECO:0000313" key="2">
    <source>
        <dbReference type="Proteomes" id="UP000460272"/>
    </source>
</evidence>
<dbReference type="AlphaFoldDB" id="A0A6P2BX22"/>
<dbReference type="GO" id="GO:0016787">
    <property type="term" value="F:hydrolase activity"/>
    <property type="evidence" value="ECO:0007669"/>
    <property type="project" value="UniProtKB-KW"/>
</dbReference>
<keyword evidence="2" id="KW-1185">Reference proteome</keyword>
<organism evidence="1 2">
    <name type="scientific">Trebonia kvetii</name>
    <dbReference type="NCBI Taxonomy" id="2480626"/>
    <lineage>
        <taxon>Bacteria</taxon>
        <taxon>Bacillati</taxon>
        <taxon>Actinomycetota</taxon>
        <taxon>Actinomycetes</taxon>
        <taxon>Streptosporangiales</taxon>
        <taxon>Treboniaceae</taxon>
        <taxon>Trebonia</taxon>
    </lineage>
</organism>
<dbReference type="Pfam" id="PF00702">
    <property type="entry name" value="Hydrolase"/>
    <property type="match status" value="1"/>
</dbReference>
<keyword evidence="1" id="KW-0378">Hydrolase</keyword>
<dbReference type="InterPro" id="IPR036412">
    <property type="entry name" value="HAD-like_sf"/>
</dbReference>
<dbReference type="Gene3D" id="3.40.50.1000">
    <property type="entry name" value="HAD superfamily/HAD-like"/>
    <property type="match status" value="1"/>
</dbReference>
<gene>
    <name evidence="1" type="ORF">EAS64_28490</name>
</gene>
<evidence type="ECO:0000313" key="1">
    <source>
        <dbReference type="EMBL" id="TVZ02776.1"/>
    </source>
</evidence>
<accession>A0A6P2BX22</accession>
<comment type="caution">
    <text evidence="1">The sequence shown here is derived from an EMBL/GenBank/DDBJ whole genome shotgun (WGS) entry which is preliminary data.</text>
</comment>
<dbReference type="InterPro" id="IPR006439">
    <property type="entry name" value="HAD-SF_hydro_IA"/>
</dbReference>
<dbReference type="InterPro" id="IPR023214">
    <property type="entry name" value="HAD_sf"/>
</dbReference>
<protein>
    <submittedName>
        <fullName evidence="1">HAD family hydrolase</fullName>
    </submittedName>
</protein>
<dbReference type="SUPFAM" id="SSF56784">
    <property type="entry name" value="HAD-like"/>
    <property type="match status" value="1"/>
</dbReference>
<dbReference type="EMBL" id="RPFW01000005">
    <property type="protein sequence ID" value="TVZ02776.1"/>
    <property type="molecule type" value="Genomic_DNA"/>
</dbReference>
<dbReference type="Proteomes" id="UP000460272">
    <property type="component" value="Unassembled WGS sequence"/>
</dbReference>
<reference evidence="1 2" key="1">
    <citation type="submission" date="2018-11" db="EMBL/GenBank/DDBJ databases">
        <title>Trebonia kvetii gen.nov., sp.nov., a novel acidophilic actinobacterium, and proposal of the new actinobacterial family Treboniaceae fam. nov.</title>
        <authorList>
            <person name="Rapoport D."/>
            <person name="Sagova-Mareckova M."/>
            <person name="Sedlacek I."/>
            <person name="Provaznik J."/>
            <person name="Kralova S."/>
            <person name="Pavlinic D."/>
            <person name="Benes V."/>
            <person name="Kopecky J."/>
        </authorList>
    </citation>
    <scope>NUCLEOTIDE SEQUENCE [LARGE SCALE GENOMIC DNA]</scope>
    <source>
        <strain evidence="1 2">15Tr583</strain>
    </source>
</reference>
<name>A0A6P2BX22_9ACTN</name>
<dbReference type="OrthoDB" id="9797415at2"/>